<gene>
    <name evidence="2" type="ORF">DPX39_050026000</name>
</gene>
<accession>A0A3L6L847</accession>
<reference evidence="2" key="1">
    <citation type="submission" date="2018-09" db="EMBL/GenBank/DDBJ databases">
        <title>whole genome sequence of T. equiperdum IVM-t1 strain.</title>
        <authorList>
            <person name="Suganuma K."/>
        </authorList>
    </citation>
    <scope>NUCLEOTIDE SEQUENCE [LARGE SCALE GENOMIC DNA]</scope>
    <source>
        <strain evidence="2">IVM-t1</strain>
    </source>
</reference>
<sequence>MRPTGVRCLASPLSLMRVTGTPNTGPRVLSPDGTKFSWDPYSGASVDGSEVFTQSPHLAAQFPGHASPIQLPPPNVASDGVSFASTLNWQSQGDGGAAYDSSVVGYWEETGPNRGALRLGSDEQQQQQQQQQQHQLYRTGPLAQTFFQTTGSGAPPFDNAVVTHGDANFNSGFGVVASPHRPSSRAGRYGTSRGVSLSASRGRSFESTPLWGHGQSGAAERKLPFRRMIPPPVPYELALRQLSRSGLADPEGVLEGILRHWHRSTQVAVGVLRSEAASSVEESCPSPPSGNDREAIVEWVTRCEGWWQQNFGTQPRSGADRQNAAHTFNGNRGHRSNDGRRPHTSGAASRNNHAFAGMNGRRG</sequence>
<name>A0A3L6L847_9TRYP</name>
<feature type="compositionally biased region" description="Low complexity" evidence="1">
    <location>
        <begin position="124"/>
        <end position="135"/>
    </location>
</feature>
<organism evidence="2">
    <name type="scientific">Trypanosoma brucei equiperdum</name>
    <dbReference type="NCBI Taxonomy" id="630700"/>
    <lineage>
        <taxon>Eukaryota</taxon>
        <taxon>Discoba</taxon>
        <taxon>Euglenozoa</taxon>
        <taxon>Kinetoplastea</taxon>
        <taxon>Metakinetoplastina</taxon>
        <taxon>Trypanosomatida</taxon>
        <taxon>Trypanosomatidae</taxon>
        <taxon>Trypanosoma</taxon>
    </lineage>
</organism>
<proteinExistence type="predicted"/>
<dbReference type="AlphaFoldDB" id="A0A3L6L847"/>
<feature type="region of interest" description="Disordered" evidence="1">
    <location>
        <begin position="310"/>
        <end position="363"/>
    </location>
</feature>
<protein>
    <submittedName>
        <fullName evidence="2">Uncharacterized protein</fullName>
    </submittedName>
</protein>
<evidence type="ECO:0000313" key="2">
    <source>
        <dbReference type="EMBL" id="RHW72425.1"/>
    </source>
</evidence>
<comment type="caution">
    <text evidence="2">The sequence shown here is derived from an EMBL/GenBank/DDBJ whole genome shotgun (WGS) entry which is preliminary data.</text>
</comment>
<feature type="region of interest" description="Disordered" evidence="1">
    <location>
        <begin position="110"/>
        <end position="135"/>
    </location>
</feature>
<evidence type="ECO:0000256" key="1">
    <source>
        <dbReference type="SAM" id="MobiDB-lite"/>
    </source>
</evidence>
<dbReference type="EMBL" id="QSBY01000005">
    <property type="protein sequence ID" value="RHW72425.1"/>
    <property type="molecule type" value="Genomic_DNA"/>
</dbReference>
<dbReference type="Proteomes" id="UP000266743">
    <property type="component" value="Chromosome 5"/>
</dbReference>